<dbReference type="STRING" id="530584.SAMN05421630_10648"/>
<protein>
    <submittedName>
        <fullName evidence="1">2-polyprenyl-6-methoxyphenol hydroxylase</fullName>
    </submittedName>
</protein>
<sequence>MDGIGIIGSGIAGLQLGLQLRQHDIPVTIYSDRPADDFGKGRLPNTVAHHHTTVARERELGIDHWDIDEYGYFGHHHYIGGETPLRFFGEFAAPSRALDYRVYLPRLLRDFDERGGDFEVRPVEPADVTALSEQHDLVVVSSGRTGLGGMFPRRADKSPFDTPQRKLCAALYEGIAYSEPKGVTMSIAPGHGELLEIPMFSVAGHVTALLFEIVPGGDLEPIGEARYDEDPGGFEKLVLAKLRQHHPTTFERVDHGRFRVTGPQDLLQGGLVPGVREDYVRLANGRYVIALGDAHTVVDPIVGQGANCASYSAWELGQAIVTDPNFDERFCRKVAQRRENRVHATSDWTNLMVRFPPAPHLLQLLGSMARNQVVADEFTDNFSYPERQWDILATPERTRSYLARHGMA</sequence>
<evidence type="ECO:0000313" key="1">
    <source>
        <dbReference type="EMBL" id="SDD13007.1"/>
    </source>
</evidence>
<gene>
    <name evidence="1" type="ORF">SAMN05421630_10648</name>
</gene>
<proteinExistence type="predicted"/>
<dbReference type="InterPro" id="IPR041654">
    <property type="entry name" value="StyA_sbd"/>
</dbReference>
<dbReference type="SUPFAM" id="SSF51905">
    <property type="entry name" value="FAD/NAD(P)-binding domain"/>
    <property type="match status" value="1"/>
</dbReference>
<dbReference type="InterPro" id="IPR036188">
    <property type="entry name" value="FAD/NAD-bd_sf"/>
</dbReference>
<dbReference type="AlphaFoldDB" id="A0A222VX70"/>
<dbReference type="InterPro" id="IPR054801">
    <property type="entry name" value="StyMonoxStyA"/>
</dbReference>
<dbReference type="Gene3D" id="6.10.250.650">
    <property type="match status" value="1"/>
</dbReference>
<organism evidence="1 2">
    <name type="scientific">Prauserella marina</name>
    <dbReference type="NCBI Taxonomy" id="530584"/>
    <lineage>
        <taxon>Bacteria</taxon>
        <taxon>Bacillati</taxon>
        <taxon>Actinomycetota</taxon>
        <taxon>Actinomycetes</taxon>
        <taxon>Pseudonocardiales</taxon>
        <taxon>Pseudonocardiaceae</taxon>
        <taxon>Prauserella</taxon>
    </lineage>
</organism>
<dbReference type="Gene3D" id="3.50.50.60">
    <property type="entry name" value="FAD/NAD(P)-binding domain"/>
    <property type="match status" value="2"/>
</dbReference>
<evidence type="ECO:0000313" key="2">
    <source>
        <dbReference type="Proteomes" id="UP000199494"/>
    </source>
</evidence>
<dbReference type="KEGG" id="pmad:BAY61_29905"/>
<dbReference type="NCBIfam" id="NF045732">
    <property type="entry name" value="StyMonoxStyA"/>
    <property type="match status" value="1"/>
</dbReference>
<dbReference type="OrthoDB" id="3414915at2"/>
<name>A0A222VX70_9PSEU</name>
<accession>A0A222VX70</accession>
<dbReference type="Pfam" id="PF17885">
    <property type="entry name" value="Smoa_sbd"/>
    <property type="match status" value="1"/>
</dbReference>
<reference evidence="1 2" key="1">
    <citation type="submission" date="2016-10" db="EMBL/GenBank/DDBJ databases">
        <authorList>
            <person name="de Groot N.N."/>
        </authorList>
    </citation>
    <scope>NUCLEOTIDE SEQUENCE [LARGE SCALE GENOMIC DNA]</scope>
    <source>
        <strain evidence="1 2">CGMCC 4.5506</strain>
    </source>
</reference>
<dbReference type="PRINTS" id="PR00420">
    <property type="entry name" value="RNGMNOXGNASE"/>
</dbReference>
<keyword evidence="2" id="KW-1185">Reference proteome</keyword>
<dbReference type="EMBL" id="FMZE01000006">
    <property type="protein sequence ID" value="SDD13007.1"/>
    <property type="molecule type" value="Genomic_DNA"/>
</dbReference>
<dbReference type="RefSeq" id="WP_091805492.1">
    <property type="nucleotide sequence ID" value="NZ_CP016353.1"/>
</dbReference>
<dbReference type="Proteomes" id="UP000199494">
    <property type="component" value="Unassembled WGS sequence"/>
</dbReference>
<dbReference type="Gene3D" id="3.30.9.40">
    <property type="match status" value="2"/>
</dbReference>